<dbReference type="PROSITE" id="PS00018">
    <property type="entry name" value="EF_HAND_1"/>
    <property type="match status" value="1"/>
</dbReference>
<dbReference type="InterPro" id="IPR018247">
    <property type="entry name" value="EF_Hand_1_Ca_BS"/>
</dbReference>
<organism evidence="1 2">
    <name type="scientific">Vairimorpha necatrix</name>
    <dbReference type="NCBI Taxonomy" id="6039"/>
    <lineage>
        <taxon>Eukaryota</taxon>
        <taxon>Fungi</taxon>
        <taxon>Fungi incertae sedis</taxon>
        <taxon>Microsporidia</taxon>
        <taxon>Nosematidae</taxon>
        <taxon>Vairimorpha</taxon>
    </lineage>
</organism>
<name>A0AAX4J9D4_9MICR</name>
<reference evidence="1" key="1">
    <citation type="journal article" date="2024" name="BMC Genomics">
        <title>Functional annotation of a divergent genome using sequence and structure-based similarity.</title>
        <authorList>
            <person name="Svedberg D."/>
            <person name="Winiger R.R."/>
            <person name="Berg A."/>
            <person name="Sharma H."/>
            <person name="Tellgren-Roth C."/>
            <person name="Debrunner-Vossbrinck B.A."/>
            <person name="Vossbrinck C.R."/>
            <person name="Barandun J."/>
        </authorList>
    </citation>
    <scope>NUCLEOTIDE SEQUENCE</scope>
    <source>
        <strain evidence="1">Illinois isolate</strain>
    </source>
</reference>
<dbReference type="GeneID" id="90540345"/>
<dbReference type="KEGG" id="vnx:VNE69_02055"/>
<protein>
    <submittedName>
        <fullName evidence="1">Uncharacterized protein</fullName>
    </submittedName>
</protein>
<evidence type="ECO:0000313" key="2">
    <source>
        <dbReference type="Proteomes" id="UP001334084"/>
    </source>
</evidence>
<evidence type="ECO:0000313" key="1">
    <source>
        <dbReference type="EMBL" id="WUR02528.1"/>
    </source>
</evidence>
<proteinExistence type="predicted"/>
<dbReference type="RefSeq" id="XP_065328673.1">
    <property type="nucleotide sequence ID" value="XM_065472601.1"/>
</dbReference>
<accession>A0AAX4J9D4</accession>
<sequence length="282" mass="33708">MRLINSIINISKLYLTDENESNIITIEDLVDCINIQMDEENKTDASNNDALIEILEYNPESFHFTRICYLIFLKIYLFGDIPETCKKNSFTLERENYIYDKIKFFRQLVTKLDIKNKYLLYLSNNENISKNEKNKNNAQKNLDINKFLDLIELQWNELSKFSLEKDVIIEIANNLKNFNFYKIKYGDIANLFNTDEGYTPEFFDFIIKVLIRFSVYSKKSSLEIHEKGKYLTMAINDFQKLYINHYEFYEDINFYEALDVNKDLIVQVKEILSYIDELIQKK</sequence>
<dbReference type="Proteomes" id="UP001334084">
    <property type="component" value="Chromosome 2"/>
</dbReference>
<gene>
    <name evidence="1" type="ORF">VNE69_02055</name>
</gene>
<keyword evidence="2" id="KW-1185">Reference proteome</keyword>
<dbReference type="AlphaFoldDB" id="A0AAX4J9D4"/>
<dbReference type="EMBL" id="CP142727">
    <property type="protein sequence ID" value="WUR02528.1"/>
    <property type="molecule type" value="Genomic_DNA"/>
</dbReference>